<protein>
    <submittedName>
        <fullName evidence="3">Enhanced serine sensitivity protein SseB</fullName>
    </submittedName>
</protein>
<name>A0A377WRM3_KLEPN</name>
<dbReference type="AlphaFoldDB" id="A0A377WRM3"/>
<evidence type="ECO:0000259" key="2">
    <source>
        <dbReference type="Pfam" id="PF14581"/>
    </source>
</evidence>
<sequence length="330" mass="35600">MSDTKNELETLLEKAATEPAHRPAFFSALLEATVWVPGRAADGEQIVEDSALDLQHWEKDDGTSVIPFFTSLEALQQAVADEQAFVMMPARTLMAMTLGESLFLNPKLQSGKEFTPREISHLLGEEGSPLSTQTVLEGGEALLLSEVAEPPAQMVDSLTTLFKTLKTVKRAFLCSIKERADAPANLLIGIEAEGDIEAIIQTTGSVATDTLPGDEPIDICQVVEGEKGISHFMIAHITPFYESAGAASCAILSRTALSDSGGGSPRCFFLLPVRGTKAGWQKLMQGGKDSRIGRHHVIEEKSRHAQCDNAVEERHIPAPGPAPLFAQQRT</sequence>
<dbReference type="Pfam" id="PF07179">
    <property type="entry name" value="SseB"/>
    <property type="match status" value="1"/>
</dbReference>
<feature type="domain" description="SseB protein N-terminal" evidence="1">
    <location>
        <begin position="8"/>
        <end position="120"/>
    </location>
</feature>
<gene>
    <name evidence="3" type="primary">sseB</name>
    <name evidence="3" type="ORF">NCTC8849_04621</name>
</gene>
<dbReference type="Pfam" id="PF14581">
    <property type="entry name" value="SseB_C"/>
    <property type="match status" value="1"/>
</dbReference>
<dbReference type="Proteomes" id="UP000254799">
    <property type="component" value="Unassembled WGS sequence"/>
</dbReference>
<evidence type="ECO:0000259" key="1">
    <source>
        <dbReference type="Pfam" id="PF07179"/>
    </source>
</evidence>
<dbReference type="EMBL" id="UGLC01000002">
    <property type="protein sequence ID" value="STT55991.1"/>
    <property type="molecule type" value="Genomic_DNA"/>
</dbReference>
<dbReference type="NCBIfam" id="NF008624">
    <property type="entry name" value="PRK11611.1"/>
    <property type="match status" value="1"/>
</dbReference>
<evidence type="ECO:0000313" key="3">
    <source>
        <dbReference type="EMBL" id="STT55991.1"/>
    </source>
</evidence>
<dbReference type="InterPro" id="IPR009839">
    <property type="entry name" value="SseB_N"/>
</dbReference>
<dbReference type="InterPro" id="IPR027945">
    <property type="entry name" value="SseB_C"/>
</dbReference>
<proteinExistence type="predicted"/>
<accession>A0A377WRM3</accession>
<feature type="domain" description="SseB protein C-terminal" evidence="2">
    <location>
        <begin position="137"/>
        <end position="242"/>
    </location>
</feature>
<reference evidence="3 4" key="1">
    <citation type="submission" date="2018-06" db="EMBL/GenBank/DDBJ databases">
        <authorList>
            <consortium name="Pathogen Informatics"/>
            <person name="Doyle S."/>
        </authorList>
    </citation>
    <scope>NUCLEOTIDE SEQUENCE [LARGE SCALE GENOMIC DNA]</scope>
    <source>
        <strain evidence="3 4">NCTC8849</strain>
    </source>
</reference>
<organism evidence="3 4">
    <name type="scientific">Klebsiella pneumoniae</name>
    <dbReference type="NCBI Taxonomy" id="573"/>
    <lineage>
        <taxon>Bacteria</taxon>
        <taxon>Pseudomonadati</taxon>
        <taxon>Pseudomonadota</taxon>
        <taxon>Gammaproteobacteria</taxon>
        <taxon>Enterobacterales</taxon>
        <taxon>Enterobacteriaceae</taxon>
        <taxon>Klebsiella/Raoultella group</taxon>
        <taxon>Klebsiella</taxon>
        <taxon>Klebsiella pneumoniae complex</taxon>
    </lineage>
</organism>
<evidence type="ECO:0000313" key="4">
    <source>
        <dbReference type="Proteomes" id="UP000254799"/>
    </source>
</evidence>